<evidence type="ECO:0000256" key="1">
    <source>
        <dbReference type="SAM" id="SignalP"/>
    </source>
</evidence>
<protein>
    <submittedName>
        <fullName evidence="2">Uncharacterized protein</fullName>
    </submittedName>
</protein>
<name>A0ABS3XHE1_9ACTN</name>
<dbReference type="Proteomes" id="UP001519064">
    <property type="component" value="Unassembled WGS sequence"/>
</dbReference>
<sequence>MAKVRSLIAAMAAAAALTTGFAGSAVAAEQGSVSVQGSSCSTLWTSNGKGSVYVCWSWHKNSKGTYDGTYSGKFYDHATDGKWVILQASWAGRGWTSVQTAANGESFSSDFYGISGLNFRACLTGGYCGSPAW</sequence>
<evidence type="ECO:0000313" key="3">
    <source>
        <dbReference type="Proteomes" id="UP001519064"/>
    </source>
</evidence>
<organism evidence="2 3">
    <name type="scientific">Streptomyces oryzae</name>
    <dbReference type="NCBI Taxonomy" id="1434886"/>
    <lineage>
        <taxon>Bacteria</taxon>
        <taxon>Bacillati</taxon>
        <taxon>Actinomycetota</taxon>
        <taxon>Actinomycetes</taxon>
        <taxon>Kitasatosporales</taxon>
        <taxon>Streptomycetaceae</taxon>
        <taxon>Streptomyces</taxon>
    </lineage>
</organism>
<evidence type="ECO:0000313" key="2">
    <source>
        <dbReference type="EMBL" id="MBO8194770.1"/>
    </source>
</evidence>
<keyword evidence="1" id="KW-0732">Signal</keyword>
<comment type="caution">
    <text evidence="2">The sequence shown here is derived from an EMBL/GenBank/DDBJ whole genome shotgun (WGS) entry which is preliminary data.</text>
</comment>
<feature type="chain" id="PRO_5047172363" evidence="1">
    <location>
        <begin position="28"/>
        <end position="133"/>
    </location>
</feature>
<gene>
    <name evidence="2" type="ORF">ITI46_24390</name>
</gene>
<reference evidence="2 3" key="1">
    <citation type="submission" date="2020-11" db="EMBL/GenBank/DDBJ databases">
        <title>Streptomyces spirodelae sp. nov., isolated from duckweed.</title>
        <authorList>
            <person name="Saimee Y."/>
            <person name="Duangmal K."/>
        </authorList>
    </citation>
    <scope>NUCLEOTIDE SEQUENCE [LARGE SCALE GENOMIC DNA]</scope>
    <source>
        <strain evidence="2 3">S16-07</strain>
    </source>
</reference>
<dbReference type="EMBL" id="JADKMA010000146">
    <property type="protein sequence ID" value="MBO8194770.1"/>
    <property type="molecule type" value="Genomic_DNA"/>
</dbReference>
<keyword evidence="3" id="KW-1185">Reference proteome</keyword>
<accession>A0ABS3XHE1</accession>
<feature type="signal peptide" evidence="1">
    <location>
        <begin position="1"/>
        <end position="27"/>
    </location>
</feature>
<proteinExistence type="predicted"/>
<dbReference type="RefSeq" id="WP_209241868.1">
    <property type="nucleotide sequence ID" value="NZ_JADKMA010000146.1"/>
</dbReference>